<reference evidence="2" key="1">
    <citation type="journal article" date="2023" name="Front. Plant Sci.">
        <title>Chromosomal-level genome assembly of Melastoma candidum provides insights into trichome evolution.</title>
        <authorList>
            <person name="Zhong Y."/>
            <person name="Wu W."/>
            <person name="Sun C."/>
            <person name="Zou P."/>
            <person name="Liu Y."/>
            <person name="Dai S."/>
            <person name="Zhou R."/>
        </authorList>
    </citation>
    <scope>NUCLEOTIDE SEQUENCE [LARGE SCALE GENOMIC DNA]</scope>
</reference>
<name>A0ACB9P0F5_9MYRT</name>
<evidence type="ECO:0000313" key="1">
    <source>
        <dbReference type="EMBL" id="KAI4342478.1"/>
    </source>
</evidence>
<accession>A0ACB9P0F5</accession>
<organism evidence="1 2">
    <name type="scientific">Melastoma candidum</name>
    <dbReference type="NCBI Taxonomy" id="119954"/>
    <lineage>
        <taxon>Eukaryota</taxon>
        <taxon>Viridiplantae</taxon>
        <taxon>Streptophyta</taxon>
        <taxon>Embryophyta</taxon>
        <taxon>Tracheophyta</taxon>
        <taxon>Spermatophyta</taxon>
        <taxon>Magnoliopsida</taxon>
        <taxon>eudicotyledons</taxon>
        <taxon>Gunneridae</taxon>
        <taxon>Pentapetalae</taxon>
        <taxon>rosids</taxon>
        <taxon>malvids</taxon>
        <taxon>Myrtales</taxon>
        <taxon>Melastomataceae</taxon>
        <taxon>Melastomatoideae</taxon>
        <taxon>Melastomateae</taxon>
        <taxon>Melastoma</taxon>
    </lineage>
</organism>
<comment type="caution">
    <text evidence="1">The sequence shown here is derived from an EMBL/GenBank/DDBJ whole genome shotgun (WGS) entry which is preliminary data.</text>
</comment>
<evidence type="ECO:0000313" key="2">
    <source>
        <dbReference type="Proteomes" id="UP001057402"/>
    </source>
</evidence>
<gene>
    <name evidence="1" type="ORF">MLD38_027105</name>
</gene>
<sequence length="61" mass="6557">MTGRGRIGDKWSMRVLWVCAIGSAIGLYMVAQERQLQNREKMLAEALKDAESASSGGGGDV</sequence>
<dbReference type="Proteomes" id="UP001057402">
    <property type="component" value="Chromosome 7"/>
</dbReference>
<dbReference type="EMBL" id="CM042886">
    <property type="protein sequence ID" value="KAI4342478.1"/>
    <property type="molecule type" value="Genomic_DNA"/>
</dbReference>
<protein>
    <submittedName>
        <fullName evidence="1">Uncharacterized protein</fullName>
    </submittedName>
</protein>
<keyword evidence="2" id="KW-1185">Reference proteome</keyword>
<proteinExistence type="predicted"/>